<dbReference type="InterPro" id="IPR000209">
    <property type="entry name" value="Peptidase_S8/S53_dom"/>
</dbReference>
<protein>
    <submittedName>
        <fullName evidence="9">Uncharacterized protein</fullName>
    </submittedName>
</protein>
<comment type="similarity">
    <text evidence="1 6">Belongs to the peptidase S8 family.</text>
</comment>
<comment type="caution">
    <text evidence="9">The sequence shown here is derived from an EMBL/GenBank/DDBJ whole genome shotgun (WGS) entry which is preliminary data.</text>
</comment>
<keyword evidence="2" id="KW-0645">Protease</keyword>
<dbReference type="SUPFAM" id="SSF52743">
    <property type="entry name" value="Subtilisin-like"/>
    <property type="match status" value="2"/>
</dbReference>
<dbReference type="Gene3D" id="3.30.70.80">
    <property type="entry name" value="Peptidase S8 propeptide/proteinase inhibitor I9"/>
    <property type="match status" value="2"/>
</dbReference>
<comment type="caution">
    <text evidence="6">Lacks conserved residue(s) required for the propagation of feature annotation.</text>
</comment>
<evidence type="ECO:0000259" key="7">
    <source>
        <dbReference type="Pfam" id="PF00082"/>
    </source>
</evidence>
<evidence type="ECO:0000259" key="8">
    <source>
        <dbReference type="Pfam" id="PF05922"/>
    </source>
</evidence>
<dbReference type="FunFam" id="3.40.50.200:FF:000006">
    <property type="entry name" value="Subtilisin-like protease SBT1.5"/>
    <property type="match status" value="1"/>
</dbReference>
<keyword evidence="5" id="KW-0720">Serine protease</keyword>
<keyword evidence="3" id="KW-0732">Signal</keyword>
<dbReference type="CDD" id="cd02120">
    <property type="entry name" value="PA_subtilisin_like"/>
    <property type="match status" value="1"/>
</dbReference>
<dbReference type="PANTHER" id="PTHR10795">
    <property type="entry name" value="PROPROTEIN CONVERTASE SUBTILISIN/KEXIN"/>
    <property type="match status" value="1"/>
</dbReference>
<dbReference type="InterPro" id="IPR034197">
    <property type="entry name" value="Peptidases_S8_3"/>
</dbReference>
<dbReference type="InterPro" id="IPR037045">
    <property type="entry name" value="S8pro/Inhibitor_I9_sf"/>
</dbReference>
<evidence type="ECO:0000256" key="2">
    <source>
        <dbReference type="ARBA" id="ARBA00022670"/>
    </source>
</evidence>
<dbReference type="Gene3D" id="3.40.50.200">
    <property type="entry name" value="Peptidase S8/S53 domain"/>
    <property type="match status" value="2"/>
</dbReference>
<feature type="domain" description="Peptidase S8/S53" evidence="7">
    <location>
        <begin position="151"/>
        <end position="373"/>
    </location>
</feature>
<name>A0A834YXU2_TETSI</name>
<gene>
    <name evidence="9" type="ORF">HHK36_018029</name>
</gene>
<keyword evidence="4" id="KW-0378">Hydrolase</keyword>
<dbReference type="InterPro" id="IPR036852">
    <property type="entry name" value="Peptidase_S8/S53_dom_sf"/>
</dbReference>
<proteinExistence type="inferred from homology"/>
<organism evidence="9 10">
    <name type="scientific">Tetracentron sinense</name>
    <name type="common">Spur-leaf</name>
    <dbReference type="NCBI Taxonomy" id="13715"/>
    <lineage>
        <taxon>Eukaryota</taxon>
        <taxon>Viridiplantae</taxon>
        <taxon>Streptophyta</taxon>
        <taxon>Embryophyta</taxon>
        <taxon>Tracheophyta</taxon>
        <taxon>Spermatophyta</taxon>
        <taxon>Magnoliopsida</taxon>
        <taxon>Trochodendrales</taxon>
        <taxon>Trochodendraceae</taxon>
        <taxon>Tetracentron</taxon>
    </lineage>
</organism>
<dbReference type="PROSITE" id="PS51892">
    <property type="entry name" value="SUBTILASE"/>
    <property type="match status" value="2"/>
</dbReference>
<keyword evidence="10" id="KW-1185">Reference proteome</keyword>
<evidence type="ECO:0000313" key="9">
    <source>
        <dbReference type="EMBL" id="KAF8396410.1"/>
    </source>
</evidence>
<sequence>MHYVVRSHKVGFRRARPKVTPEIRGKVLAVFFFSRLALVHGATDTKHYIVFMGDHSYPNSESVILANHEMLASVMGSIDGAQQAVVYHYTKSFRGFSAMLTPEHAQQLAERESVVSVFESKMNRAHTTHSWDFLGVNSIHQHNHLPLESKSDVIIGVIDSGVWPESMSFDDTGLGPIPKRFKGKCVIGEEFSLANCNRKLIGARFYYKGFEKEHGPLESINGYFLKSARDTEGHGSHTASTAAGSAVANASYLGMAKGTARGGAPNARVAIYKALWSNSGSDADLLMAFDDAISDGVDIISASIGFYPQRSFLEDPIAIGSLLAFRKGILVSASAGNDGSLYTAINVAPWILTVAASSMDREFNANVYLGNSKILKGYSLSPLKMKGSYGVINASAAAAPGVSSKDASLCQNSTLDPTLIKGKIVVCYNVDGSSESFFVKQAGAVGIIVVRPLAEGIDFGLQIPSTLIERKEAEELKAYLENERHFKKSTNYICKLLSLTRWVIFQHYIVFMGDHSYPNSESVILANHEMLASVMGSIDGAQQAVVYHYTKSFRGFSAMLTPEHAQQLAERESVVSVFESKMNRAHTTHSWDFLGVNSIHQHNHLPLESKSDVIIGVIDSGVWPESMSFDDTGLGPIPKRFKGKCVIGEEFSLANCNSLLVLGFYYKGFEKEHGPLESINGYFLKSARDTEGHGSHTASTAAGSAVANASYLGMAKGTARGGAPNARVAIYKALWSNSGSDADLLMAFDDAISDGVDIISASMALSTKKLLGGSNRHWISPSI</sequence>
<dbReference type="OMA" id="VNSIHQH"/>
<feature type="domain" description="Inhibitor I9" evidence="8">
    <location>
        <begin position="48"/>
        <end position="124"/>
    </location>
</feature>
<evidence type="ECO:0000256" key="4">
    <source>
        <dbReference type="ARBA" id="ARBA00022801"/>
    </source>
</evidence>
<accession>A0A834YXU2</accession>
<dbReference type="InterPro" id="IPR045051">
    <property type="entry name" value="SBT"/>
</dbReference>
<dbReference type="Pfam" id="PF05922">
    <property type="entry name" value="Inhibitor_I9"/>
    <property type="match status" value="2"/>
</dbReference>
<dbReference type="FunFam" id="3.30.70.80:FF:000002">
    <property type="entry name" value="Subtilisin-like protease SBT5.3"/>
    <property type="match status" value="1"/>
</dbReference>
<evidence type="ECO:0000313" key="10">
    <source>
        <dbReference type="Proteomes" id="UP000655225"/>
    </source>
</evidence>
<evidence type="ECO:0000256" key="6">
    <source>
        <dbReference type="PROSITE-ProRule" id="PRU01240"/>
    </source>
</evidence>
<dbReference type="CDD" id="cd04852">
    <property type="entry name" value="Peptidases_S8_3"/>
    <property type="match status" value="1"/>
</dbReference>
<dbReference type="Pfam" id="PF00082">
    <property type="entry name" value="Peptidase_S8"/>
    <property type="match status" value="2"/>
</dbReference>
<feature type="domain" description="Inhibitor I9" evidence="8">
    <location>
        <begin position="508"/>
        <end position="584"/>
    </location>
</feature>
<dbReference type="GO" id="GO:0004252">
    <property type="term" value="F:serine-type endopeptidase activity"/>
    <property type="evidence" value="ECO:0007669"/>
    <property type="project" value="InterPro"/>
</dbReference>
<dbReference type="AlphaFoldDB" id="A0A834YXU2"/>
<dbReference type="Proteomes" id="UP000655225">
    <property type="component" value="Unassembled WGS sequence"/>
</dbReference>
<dbReference type="InterPro" id="IPR010259">
    <property type="entry name" value="S8pro/Inhibitor_I9"/>
</dbReference>
<evidence type="ECO:0000256" key="1">
    <source>
        <dbReference type="ARBA" id="ARBA00011073"/>
    </source>
</evidence>
<dbReference type="GO" id="GO:0006508">
    <property type="term" value="P:proteolysis"/>
    <property type="evidence" value="ECO:0007669"/>
    <property type="project" value="UniProtKB-KW"/>
</dbReference>
<dbReference type="OrthoDB" id="206201at2759"/>
<evidence type="ECO:0000256" key="3">
    <source>
        <dbReference type="ARBA" id="ARBA00022729"/>
    </source>
</evidence>
<reference evidence="9 10" key="1">
    <citation type="submission" date="2020-04" db="EMBL/GenBank/DDBJ databases">
        <title>Plant Genome Project.</title>
        <authorList>
            <person name="Zhang R.-G."/>
        </authorList>
    </citation>
    <scope>NUCLEOTIDE SEQUENCE [LARGE SCALE GENOMIC DNA]</scope>
    <source>
        <strain evidence="9">YNK0</strain>
        <tissue evidence="9">Leaf</tissue>
    </source>
</reference>
<dbReference type="EMBL" id="JABCRI010000012">
    <property type="protein sequence ID" value="KAF8396410.1"/>
    <property type="molecule type" value="Genomic_DNA"/>
</dbReference>
<feature type="domain" description="Peptidase S8/S53" evidence="7">
    <location>
        <begin position="611"/>
        <end position="764"/>
    </location>
</feature>
<evidence type="ECO:0000256" key="5">
    <source>
        <dbReference type="ARBA" id="ARBA00022825"/>
    </source>
</evidence>